<name>A0A508YYL6_LACRH</name>
<gene>
    <name evidence="8" type="ORF">E6L36_12880</name>
    <name evidence="7" type="ORF">H0N82_05915</name>
</gene>
<dbReference type="PANTHER" id="PTHR43525">
    <property type="entry name" value="PROTEIN MALY"/>
    <property type="match status" value="1"/>
</dbReference>
<evidence type="ECO:0000256" key="2">
    <source>
        <dbReference type="ARBA" id="ARBA00012224"/>
    </source>
</evidence>
<comment type="caution">
    <text evidence="7">The sequence shown here is derived from an EMBL/GenBank/DDBJ whole genome shotgun (WGS) entry which is preliminary data.</text>
</comment>
<dbReference type="RefSeq" id="WP_005691560.1">
    <property type="nucleotide sequence ID" value="NZ_CABFNI010000015.1"/>
</dbReference>
<dbReference type="InterPro" id="IPR015421">
    <property type="entry name" value="PyrdxlP-dep_Trfase_major"/>
</dbReference>
<evidence type="ECO:0000313" key="9">
    <source>
        <dbReference type="Proteomes" id="UP000307517"/>
    </source>
</evidence>
<dbReference type="NCBIfam" id="TIGR04350">
    <property type="entry name" value="C_S_lyase_PatB"/>
    <property type="match status" value="1"/>
</dbReference>
<evidence type="ECO:0000313" key="7">
    <source>
        <dbReference type="EMBL" id="NZA04652.1"/>
    </source>
</evidence>
<dbReference type="Proteomes" id="UP000307517">
    <property type="component" value="Unassembled WGS sequence"/>
</dbReference>
<organism evidence="7 10">
    <name type="scientific">Lacticaseibacillus rhamnosus</name>
    <name type="common">Lactobacillus rhamnosus</name>
    <dbReference type="NCBI Taxonomy" id="47715"/>
    <lineage>
        <taxon>Bacteria</taxon>
        <taxon>Bacillati</taxon>
        <taxon>Bacillota</taxon>
        <taxon>Bacilli</taxon>
        <taxon>Lactobacillales</taxon>
        <taxon>Lactobacillaceae</taxon>
        <taxon>Lacticaseibacillus</taxon>
    </lineage>
</organism>
<dbReference type="GO" id="GO:0030170">
    <property type="term" value="F:pyridoxal phosphate binding"/>
    <property type="evidence" value="ECO:0007669"/>
    <property type="project" value="InterPro"/>
</dbReference>
<keyword evidence="3" id="KW-0663">Pyridoxal phosphate</keyword>
<dbReference type="PANTHER" id="PTHR43525:SF1">
    <property type="entry name" value="PROTEIN MALY"/>
    <property type="match status" value="1"/>
</dbReference>
<reference evidence="8 9" key="1">
    <citation type="submission" date="2019-04" db="EMBL/GenBank/DDBJ databases">
        <title>Genome Announcement to Ensure Probiotic Safety of Lactobacillus rhamnosus UBLR-58.</title>
        <authorList>
            <person name="Sulthana A."/>
            <person name="Lakshmi S.G."/>
            <person name="Madempudi R.S."/>
        </authorList>
    </citation>
    <scope>NUCLEOTIDE SEQUENCE [LARGE SCALE GENOMIC DNA]</scope>
    <source>
        <strain evidence="8 9">UBLR-58</strain>
    </source>
</reference>
<dbReference type="EC" id="4.4.1.13" evidence="2"/>
<dbReference type="AlphaFoldDB" id="A0A508YYL6"/>
<feature type="domain" description="Aminotransferase class I/classII large" evidence="6">
    <location>
        <begin position="31"/>
        <end position="381"/>
    </location>
</feature>
<keyword evidence="4 7" id="KW-0456">Lyase</keyword>
<dbReference type="SUPFAM" id="SSF53383">
    <property type="entry name" value="PLP-dependent transferases"/>
    <property type="match status" value="1"/>
</dbReference>
<dbReference type="Gene3D" id="3.40.640.10">
    <property type="entry name" value="Type I PLP-dependent aspartate aminotransferase-like (Major domain)"/>
    <property type="match status" value="1"/>
</dbReference>
<dbReference type="EMBL" id="SSHM01000001">
    <property type="protein sequence ID" value="THC81176.1"/>
    <property type="molecule type" value="Genomic_DNA"/>
</dbReference>
<comment type="cofactor">
    <cofactor evidence="1">
        <name>pyridoxal 5'-phosphate</name>
        <dbReference type="ChEBI" id="CHEBI:597326"/>
    </cofactor>
</comment>
<dbReference type="GO" id="GO:0047804">
    <property type="term" value="F:cysteine-S-conjugate beta-lyase activity"/>
    <property type="evidence" value="ECO:0007669"/>
    <property type="project" value="UniProtKB-EC"/>
</dbReference>
<dbReference type="CDD" id="cd00609">
    <property type="entry name" value="AAT_like"/>
    <property type="match status" value="1"/>
</dbReference>
<dbReference type="InterPro" id="IPR027619">
    <property type="entry name" value="C-S_lyase_PatB-like"/>
</dbReference>
<comment type="similarity">
    <text evidence="5">Belongs to the class-II pyridoxal-phosphate-dependent aminotransferase family. MalY/PatB cystathionine beta-lyase subfamily.</text>
</comment>
<proteinExistence type="inferred from homology"/>
<evidence type="ECO:0000256" key="4">
    <source>
        <dbReference type="ARBA" id="ARBA00023239"/>
    </source>
</evidence>
<dbReference type="InterPro" id="IPR004839">
    <property type="entry name" value="Aminotransferase_I/II_large"/>
</dbReference>
<reference evidence="7 10" key="2">
    <citation type="submission" date="2020-07" db="EMBL/GenBank/DDBJ databases">
        <title>Organ Donor 1.</title>
        <authorList>
            <person name="Marsh A.J."/>
            <person name="Azcarate-Peril M.A."/>
        </authorList>
    </citation>
    <scope>NUCLEOTIDE SEQUENCE [LARGE SCALE GENOMIC DNA]</scope>
    <source>
        <strain evidence="7 10">AMC0712</strain>
    </source>
</reference>
<dbReference type="EMBL" id="JACCKI010000003">
    <property type="protein sequence ID" value="NZA04652.1"/>
    <property type="molecule type" value="Genomic_DNA"/>
</dbReference>
<evidence type="ECO:0000256" key="3">
    <source>
        <dbReference type="ARBA" id="ARBA00022898"/>
    </source>
</evidence>
<evidence type="ECO:0000313" key="10">
    <source>
        <dbReference type="Proteomes" id="UP000552935"/>
    </source>
</evidence>
<evidence type="ECO:0000256" key="5">
    <source>
        <dbReference type="ARBA" id="ARBA00037974"/>
    </source>
</evidence>
<dbReference type="Gene3D" id="3.90.1150.10">
    <property type="entry name" value="Aspartate Aminotransferase, domain 1"/>
    <property type="match status" value="1"/>
</dbReference>
<evidence type="ECO:0000256" key="1">
    <source>
        <dbReference type="ARBA" id="ARBA00001933"/>
    </source>
</evidence>
<dbReference type="Pfam" id="PF00155">
    <property type="entry name" value="Aminotran_1_2"/>
    <property type="match status" value="1"/>
</dbReference>
<dbReference type="InterPro" id="IPR015424">
    <property type="entry name" value="PyrdxlP-dep_Trfase"/>
</dbReference>
<accession>A0A508YYL6</accession>
<dbReference type="InterPro" id="IPR051798">
    <property type="entry name" value="Class-II_PLP-Dep_Aminotrans"/>
</dbReference>
<dbReference type="Proteomes" id="UP000552935">
    <property type="component" value="Unassembled WGS sequence"/>
</dbReference>
<evidence type="ECO:0000313" key="8">
    <source>
        <dbReference type="EMBL" id="THC81176.1"/>
    </source>
</evidence>
<protein>
    <recommendedName>
        <fullName evidence="2">cysteine-S-conjugate beta-lyase</fullName>
        <ecNumber evidence="2">4.4.1.13</ecNumber>
    </recommendedName>
</protein>
<evidence type="ECO:0000259" key="6">
    <source>
        <dbReference type="Pfam" id="PF00155"/>
    </source>
</evidence>
<sequence length="388" mass="43875">MTTYDFDHVIDRRGTFSTQWDYIADRFGRNDILPFSISDTDFPVPVEVQDALKERLTHPIYGYTRWNHATYKDSIVRWFERDGHTKINPDWIVYSPSVVFTIATLIRMKSDPGDGVAVFTPMYDAFYGTIEQNDRVLIPIRLAAADEGYVIDWDSLATVLAEKQTKIFLLTNPHNPTGYVFTKSELARIYNLCQAAHVFLISDDIHRDIVYPGHSYEPMTNVGTSDVALCCSGSKTFNTPGLIGSYAFLPDHDVRTQFLTELKQKNALSSVSIFGMLAQIAAYNGSEDYVEQLTAYTKNNMELVASYLEENLPELQFSLPDATYLAWINVSKLGLTSEELQHRLVNGGHVGIMAGKTYGDTRYLRMNIACPKKKLVMGLERLKKGIRG</sequence>
<dbReference type="InterPro" id="IPR015422">
    <property type="entry name" value="PyrdxlP-dep_Trfase_small"/>
</dbReference>